<feature type="compositionally biased region" description="Basic and acidic residues" evidence="1">
    <location>
        <begin position="47"/>
        <end position="56"/>
    </location>
</feature>
<organism evidence="2">
    <name type="scientific">Utricularia reniformis</name>
    <dbReference type="NCBI Taxonomy" id="192314"/>
    <lineage>
        <taxon>Eukaryota</taxon>
        <taxon>Viridiplantae</taxon>
        <taxon>Streptophyta</taxon>
        <taxon>Embryophyta</taxon>
        <taxon>Tracheophyta</taxon>
        <taxon>Spermatophyta</taxon>
        <taxon>Magnoliopsida</taxon>
        <taxon>eudicotyledons</taxon>
        <taxon>Gunneridae</taxon>
        <taxon>Pentapetalae</taxon>
        <taxon>asterids</taxon>
        <taxon>lamiids</taxon>
        <taxon>Lamiales</taxon>
        <taxon>Lentibulariaceae</taxon>
        <taxon>Utricularia</taxon>
    </lineage>
</organism>
<sequence length="90" mass="9644">MGEVNSTSDEMIANVDVFRPAMTKNPPFLYGSEKKTFSGASNTSTMKAKETHKESMETSNNCSGELDGNETQGVIYGAFSLPLDVGIVDS</sequence>
<accession>A0A1Y0B308</accession>
<dbReference type="EMBL" id="KY774314">
    <property type="protein sequence ID" value="ART31826.1"/>
    <property type="molecule type" value="Genomic_DNA"/>
</dbReference>
<name>A0A1Y0B308_9LAMI</name>
<keyword evidence="2" id="KW-0496">Mitochondrion</keyword>
<evidence type="ECO:0000256" key="1">
    <source>
        <dbReference type="SAM" id="MobiDB-lite"/>
    </source>
</evidence>
<protein>
    <submittedName>
        <fullName evidence="2">Uncharacterized protein</fullName>
    </submittedName>
</protein>
<reference evidence="2" key="1">
    <citation type="submission" date="2017-03" db="EMBL/GenBank/DDBJ databases">
        <title>The mitochondrial genome of the carnivorous plant Utricularia reniformis (Lentibulariaceae): structure, comparative analysis and evolutionary landmarks.</title>
        <authorList>
            <person name="Silva S.R."/>
            <person name="Alvarenga D.O."/>
            <person name="Michael T.P."/>
            <person name="Miranda V.F.O."/>
            <person name="Varani A.M."/>
        </authorList>
    </citation>
    <scope>NUCLEOTIDE SEQUENCE</scope>
</reference>
<evidence type="ECO:0000313" key="2">
    <source>
        <dbReference type="EMBL" id="ART31826.1"/>
    </source>
</evidence>
<proteinExistence type="predicted"/>
<dbReference type="AlphaFoldDB" id="A0A1Y0B308"/>
<gene>
    <name evidence="2" type="ORF">AEK19_MT1642</name>
</gene>
<geneLocation type="mitochondrion" evidence="2"/>
<feature type="region of interest" description="Disordered" evidence="1">
    <location>
        <begin position="33"/>
        <end position="66"/>
    </location>
</feature>